<keyword evidence="1" id="KW-0472">Membrane</keyword>
<dbReference type="InterPro" id="IPR026268">
    <property type="entry name" value="RseC"/>
</dbReference>
<dbReference type="Pfam" id="PF04246">
    <property type="entry name" value="RseC_MucC"/>
    <property type="match status" value="1"/>
</dbReference>
<dbReference type="OrthoDB" id="5625007at2"/>
<comment type="caution">
    <text evidence="2">The sequence shown here is derived from an EMBL/GenBank/DDBJ whole genome shotgun (WGS) entry which is preliminary data.</text>
</comment>
<feature type="transmembrane region" description="Helical" evidence="1">
    <location>
        <begin position="76"/>
        <end position="98"/>
    </location>
</feature>
<feature type="transmembrane region" description="Helical" evidence="1">
    <location>
        <begin position="105"/>
        <end position="122"/>
    </location>
</feature>
<dbReference type="RefSeq" id="WP_109837546.1">
    <property type="nucleotide sequence ID" value="NZ_QGKM01000023.1"/>
</dbReference>
<dbReference type="PANTHER" id="PTHR35867:SF1">
    <property type="entry name" value="PROTEIN RSEC"/>
    <property type="match status" value="1"/>
</dbReference>
<dbReference type="EMBL" id="QGKM01000023">
    <property type="protein sequence ID" value="PWQ97730.1"/>
    <property type="molecule type" value="Genomic_DNA"/>
</dbReference>
<keyword evidence="1" id="KW-1133">Transmembrane helix</keyword>
<protein>
    <recommendedName>
        <fullName evidence="4">Fis family transcriptional regulator</fullName>
    </recommendedName>
</protein>
<reference evidence="2 3" key="1">
    <citation type="submission" date="2018-05" db="EMBL/GenBank/DDBJ databases">
        <title>Leucothrix arctica sp. nov., isolated from Arctic seawater.</title>
        <authorList>
            <person name="Choi A."/>
            <person name="Baek K."/>
        </authorList>
    </citation>
    <scope>NUCLEOTIDE SEQUENCE [LARGE SCALE GENOMIC DNA]</scope>
    <source>
        <strain evidence="2 3">JCM 18388</strain>
    </source>
</reference>
<accession>A0A317CN44</accession>
<keyword evidence="1" id="KW-0812">Transmembrane</keyword>
<keyword evidence="3" id="KW-1185">Reference proteome</keyword>
<dbReference type="Proteomes" id="UP000245539">
    <property type="component" value="Unassembled WGS sequence"/>
</dbReference>
<dbReference type="PIRSF" id="PIRSF004923">
    <property type="entry name" value="RseC"/>
    <property type="match status" value="1"/>
</dbReference>
<dbReference type="InterPro" id="IPR007359">
    <property type="entry name" value="SigmaE_reg_RseC_MucC"/>
</dbReference>
<evidence type="ECO:0000313" key="2">
    <source>
        <dbReference type="EMBL" id="PWQ97730.1"/>
    </source>
</evidence>
<organism evidence="2 3">
    <name type="scientific">Leucothrix pacifica</name>
    <dbReference type="NCBI Taxonomy" id="1247513"/>
    <lineage>
        <taxon>Bacteria</taxon>
        <taxon>Pseudomonadati</taxon>
        <taxon>Pseudomonadota</taxon>
        <taxon>Gammaproteobacteria</taxon>
        <taxon>Thiotrichales</taxon>
        <taxon>Thiotrichaceae</taxon>
        <taxon>Leucothrix</taxon>
    </lineage>
</organism>
<proteinExistence type="predicted"/>
<evidence type="ECO:0000256" key="1">
    <source>
        <dbReference type="SAM" id="Phobius"/>
    </source>
</evidence>
<evidence type="ECO:0008006" key="4">
    <source>
        <dbReference type="Google" id="ProtNLM"/>
    </source>
</evidence>
<dbReference type="AlphaFoldDB" id="A0A317CN44"/>
<evidence type="ECO:0000313" key="3">
    <source>
        <dbReference type="Proteomes" id="UP000245539"/>
    </source>
</evidence>
<dbReference type="PANTHER" id="PTHR35867">
    <property type="entry name" value="PROTEIN RSEC"/>
    <property type="match status" value="1"/>
</dbReference>
<gene>
    <name evidence="2" type="ORF">DKW60_10180</name>
</gene>
<sequence length="161" mass="17235">MMIEEKAIVVSSNAQYAWVSPMQSGSCSGCPSESSCSTSFLNSILKRKSQRTIRIDNLDNASTGDHVIVGIHSVNLLLSSVLAYLLPILCLLLFALLGKLFFNEAASIALGLTGLAFGFLAANRTAANLTVCGKLEPVMLGKSKDEQKVVEFNPASKLLRL</sequence>
<name>A0A317CN44_9GAMM</name>